<keyword evidence="3" id="KW-1185">Reference proteome</keyword>
<dbReference type="RefSeq" id="WP_075974382.1">
    <property type="nucleotide sequence ID" value="NZ_MKQR01000009.1"/>
</dbReference>
<dbReference type="InterPro" id="IPR021401">
    <property type="entry name" value="DUF3040"/>
</dbReference>
<evidence type="ECO:0008006" key="4">
    <source>
        <dbReference type="Google" id="ProtNLM"/>
    </source>
</evidence>
<evidence type="ECO:0000313" key="3">
    <source>
        <dbReference type="Proteomes" id="UP000186040"/>
    </source>
</evidence>
<keyword evidence="1" id="KW-0812">Transmembrane</keyword>
<dbReference type="AlphaFoldDB" id="A0A1Q9LN60"/>
<name>A0A1Q9LN60_9PSEU</name>
<protein>
    <recommendedName>
        <fullName evidence="4">DUF3040 domain-containing protein</fullName>
    </recommendedName>
</protein>
<proteinExistence type="predicted"/>
<accession>A0A1Q9LN60</accession>
<evidence type="ECO:0000256" key="1">
    <source>
        <dbReference type="SAM" id="Phobius"/>
    </source>
</evidence>
<keyword evidence="1" id="KW-0472">Membrane</keyword>
<dbReference type="Proteomes" id="UP000186040">
    <property type="component" value="Unassembled WGS sequence"/>
</dbReference>
<evidence type="ECO:0000313" key="2">
    <source>
        <dbReference type="EMBL" id="OLR93487.1"/>
    </source>
</evidence>
<feature type="transmembrane region" description="Helical" evidence="1">
    <location>
        <begin position="43"/>
        <end position="61"/>
    </location>
</feature>
<keyword evidence="1" id="KW-1133">Transmembrane helix</keyword>
<gene>
    <name evidence="2" type="ORF">BJP25_14365</name>
</gene>
<reference evidence="2 3" key="1">
    <citation type="submission" date="2016-10" db="EMBL/GenBank/DDBJ databases">
        <title>The Draft Genome Sequence of Actinokineospora bangkokensis 44EHWT reveals the biosynthetic pathway of antifungal compounds Thailandins with unusual extender unit butylmalonyl-CoA.</title>
        <authorList>
            <person name="Greule A."/>
            <person name="Intra B."/>
            <person name="Flemming S."/>
            <person name="Rommel M.G."/>
            <person name="Panbangred W."/>
            <person name="Bechthold A."/>
        </authorList>
    </citation>
    <scope>NUCLEOTIDE SEQUENCE [LARGE SCALE GENOMIC DNA]</scope>
    <source>
        <strain evidence="2 3">44EHW</strain>
    </source>
</reference>
<comment type="caution">
    <text evidence="2">The sequence shown here is derived from an EMBL/GenBank/DDBJ whole genome shotgun (WGS) entry which is preliminary data.</text>
</comment>
<dbReference type="Pfam" id="PF11239">
    <property type="entry name" value="DUF3040"/>
    <property type="match status" value="1"/>
</dbReference>
<dbReference type="EMBL" id="MKQR01000009">
    <property type="protein sequence ID" value="OLR93487.1"/>
    <property type="molecule type" value="Genomic_DNA"/>
</dbReference>
<dbReference type="STRING" id="1193682.BJP25_14365"/>
<sequence length="95" mass="9964">MLSRDEERRLAEIERRLAEGDPGFTAELRAASVGARRARRSRAVLVACCALGAALFALGVAGGSTELVFWGLVSFGCAVAARRVARRSTAGEGDA</sequence>
<organism evidence="2 3">
    <name type="scientific">Actinokineospora bangkokensis</name>
    <dbReference type="NCBI Taxonomy" id="1193682"/>
    <lineage>
        <taxon>Bacteria</taxon>
        <taxon>Bacillati</taxon>
        <taxon>Actinomycetota</taxon>
        <taxon>Actinomycetes</taxon>
        <taxon>Pseudonocardiales</taxon>
        <taxon>Pseudonocardiaceae</taxon>
        <taxon>Actinokineospora</taxon>
    </lineage>
</organism>